<evidence type="ECO:0000313" key="4">
    <source>
        <dbReference type="Proteomes" id="UP000325577"/>
    </source>
</evidence>
<dbReference type="NCBIfam" id="TIGR00756">
    <property type="entry name" value="PPR"/>
    <property type="match status" value="4"/>
</dbReference>
<keyword evidence="4" id="KW-1185">Reference proteome</keyword>
<dbReference type="GO" id="GO:0009451">
    <property type="term" value="P:RNA modification"/>
    <property type="evidence" value="ECO:0007669"/>
    <property type="project" value="InterPro"/>
</dbReference>
<feature type="repeat" description="PPR" evidence="2">
    <location>
        <begin position="569"/>
        <end position="603"/>
    </location>
</feature>
<keyword evidence="1" id="KW-0677">Repeat</keyword>
<dbReference type="InterPro" id="IPR011990">
    <property type="entry name" value="TPR-like_helical_dom_sf"/>
</dbReference>
<sequence>MYSRNCCLSSARYLFDKAPERDLVTWNSILAAYALCADSHDDNIQEGFRIFRLFRTSALSANKFTFAPVLKLCLMSGYLWASQTVHGFAVKIGLDYDVFVSGALVNIYSKFGRLRDAWVLFDDMPGTERDVVLWNVMLKACAQMGLKEETFLLFSELHHSGLRPNDVSVRCVLGGVSEDNFVEGDTPAEQVQASNVGYDSMTLAVALAAATGLNDLVLGQQIHGMAVKLGFDLDVTVTNILINMYSKLGYLSFARKVFTVTEELDLVSWNSMISGCVHSGLEEESVTLFKDMLNDDLRPDHFTLASVLKACSSLTAGLCLSKQVHAHALITGIIADNFVSTALIDVYSRSRRMEDAELLFQSKDEFDLASLNAMMFGYIICGNSRRALELFALMHKSGEGSDEITLATVAKACGCLVGLEEGRQIHAHVIKVGVDLDICVSGGLLDIYIKCGDMVHACKVFQGIPAPDDVAWTTMISGCVENEDEDSALLIYNQMRQSGVPPDEYTFAILIKASSCLTALEQGRQIHANVIKSDCASDPFIGTSLIDMYAKCGNIEDSYRLFKRIDVRSITLWNAMLVGLAQHGHGGEALNLFKEMKFHGVEPDRVTFIGVLSACSHSGLVSEAYLYFDSMDKDYGITARDRALFLPC</sequence>
<evidence type="ECO:0000256" key="1">
    <source>
        <dbReference type="ARBA" id="ARBA00022737"/>
    </source>
</evidence>
<evidence type="ECO:0000313" key="3">
    <source>
        <dbReference type="EMBL" id="KAA8546207.1"/>
    </source>
</evidence>
<dbReference type="FunFam" id="1.25.40.10:FF:000343">
    <property type="entry name" value="Pentatricopeptide repeat-containing protein At3g58590"/>
    <property type="match status" value="1"/>
</dbReference>
<dbReference type="Proteomes" id="UP000325577">
    <property type="component" value="Linkage Group LG1"/>
</dbReference>
<dbReference type="InterPro" id="IPR046960">
    <property type="entry name" value="PPR_At4g14850-like_plant"/>
</dbReference>
<dbReference type="FunFam" id="1.25.40.10:FF:000031">
    <property type="entry name" value="Pentatricopeptide repeat-containing protein mitochondrial"/>
    <property type="match status" value="1"/>
</dbReference>
<dbReference type="PROSITE" id="PS51375">
    <property type="entry name" value="PPR"/>
    <property type="match status" value="4"/>
</dbReference>
<organism evidence="3 4">
    <name type="scientific">Nyssa sinensis</name>
    <dbReference type="NCBI Taxonomy" id="561372"/>
    <lineage>
        <taxon>Eukaryota</taxon>
        <taxon>Viridiplantae</taxon>
        <taxon>Streptophyta</taxon>
        <taxon>Embryophyta</taxon>
        <taxon>Tracheophyta</taxon>
        <taxon>Spermatophyta</taxon>
        <taxon>Magnoliopsida</taxon>
        <taxon>eudicotyledons</taxon>
        <taxon>Gunneridae</taxon>
        <taxon>Pentapetalae</taxon>
        <taxon>asterids</taxon>
        <taxon>Cornales</taxon>
        <taxon>Nyssaceae</taxon>
        <taxon>Nyssa</taxon>
    </lineage>
</organism>
<gene>
    <name evidence="3" type="ORF">F0562_003054</name>
</gene>
<dbReference type="OrthoDB" id="3231855at2759"/>
<feature type="repeat" description="PPR" evidence="2">
    <location>
        <begin position="265"/>
        <end position="299"/>
    </location>
</feature>
<dbReference type="InterPro" id="IPR002885">
    <property type="entry name" value="PPR_rpt"/>
</dbReference>
<name>A0A5J5BWY9_9ASTE</name>
<feature type="repeat" description="PPR" evidence="2">
    <location>
        <begin position="468"/>
        <end position="502"/>
    </location>
</feature>
<dbReference type="AlphaFoldDB" id="A0A5J5BWY9"/>
<dbReference type="Gene3D" id="1.25.40.10">
    <property type="entry name" value="Tetratricopeptide repeat domain"/>
    <property type="match status" value="6"/>
</dbReference>
<evidence type="ECO:0000256" key="2">
    <source>
        <dbReference type="PROSITE-ProRule" id="PRU00708"/>
    </source>
</evidence>
<accession>A0A5J5BWY9</accession>
<dbReference type="EMBL" id="CM018032">
    <property type="protein sequence ID" value="KAA8546207.1"/>
    <property type="molecule type" value="Genomic_DNA"/>
</dbReference>
<feature type="repeat" description="PPR" evidence="2">
    <location>
        <begin position="130"/>
        <end position="164"/>
    </location>
</feature>
<proteinExistence type="predicted"/>
<dbReference type="PANTHER" id="PTHR47926">
    <property type="entry name" value="PENTATRICOPEPTIDE REPEAT-CONTAINING PROTEIN"/>
    <property type="match status" value="1"/>
</dbReference>
<dbReference type="FunFam" id="1.25.40.10:FF:001086">
    <property type="entry name" value="Pentatricopeptide repeat-containing protein At4g33170"/>
    <property type="match status" value="1"/>
</dbReference>
<reference evidence="3 4" key="1">
    <citation type="submission" date="2019-09" db="EMBL/GenBank/DDBJ databases">
        <title>A chromosome-level genome assembly of the Chinese tupelo Nyssa sinensis.</title>
        <authorList>
            <person name="Yang X."/>
            <person name="Kang M."/>
            <person name="Yang Y."/>
            <person name="Xiong H."/>
            <person name="Wang M."/>
            <person name="Zhang Z."/>
            <person name="Wang Z."/>
            <person name="Wu H."/>
            <person name="Ma T."/>
            <person name="Liu J."/>
            <person name="Xi Z."/>
        </authorList>
    </citation>
    <scope>NUCLEOTIDE SEQUENCE [LARGE SCALE GENOMIC DNA]</scope>
    <source>
        <strain evidence="3">J267</strain>
        <tissue evidence="3">Leaf</tissue>
    </source>
</reference>
<dbReference type="PANTHER" id="PTHR47926:SF543">
    <property type="entry name" value="(WILD MALAYSIAN BANANA) HYPOTHETICAL PROTEIN"/>
    <property type="match status" value="1"/>
</dbReference>
<dbReference type="Pfam" id="PF01535">
    <property type="entry name" value="PPR"/>
    <property type="match status" value="6"/>
</dbReference>
<dbReference type="Pfam" id="PF13041">
    <property type="entry name" value="PPR_2"/>
    <property type="match status" value="3"/>
</dbReference>
<protein>
    <recommendedName>
        <fullName evidence="5">Pentacotripeptide-repeat region of PRORP domain-containing protein</fullName>
    </recommendedName>
</protein>
<dbReference type="FunFam" id="1.25.40.10:FF:000073">
    <property type="entry name" value="Pentatricopeptide repeat-containing protein chloroplastic"/>
    <property type="match status" value="1"/>
</dbReference>
<dbReference type="GO" id="GO:0003723">
    <property type="term" value="F:RNA binding"/>
    <property type="evidence" value="ECO:0007669"/>
    <property type="project" value="InterPro"/>
</dbReference>
<evidence type="ECO:0008006" key="5">
    <source>
        <dbReference type="Google" id="ProtNLM"/>
    </source>
</evidence>